<keyword evidence="3 9" id="KW-0732">Signal</keyword>
<keyword evidence="7" id="KW-0325">Glycoprotein</keyword>
<evidence type="ECO:0000313" key="14">
    <source>
        <dbReference type="Proteomes" id="UP000265631"/>
    </source>
</evidence>
<keyword evidence="5" id="KW-0560">Oxidoreductase</keyword>
<evidence type="ECO:0000256" key="1">
    <source>
        <dbReference type="ARBA" id="ARBA00010609"/>
    </source>
</evidence>
<protein>
    <submittedName>
        <fullName evidence="13">Conidial pigment biosynthesis oxidase arb2 brown2</fullName>
    </submittedName>
</protein>
<keyword evidence="14" id="KW-1185">Reference proteome</keyword>
<dbReference type="InterPro" id="IPR001117">
    <property type="entry name" value="Cu-oxidase_2nd"/>
</dbReference>
<evidence type="ECO:0000256" key="8">
    <source>
        <dbReference type="SAM" id="MobiDB-lite"/>
    </source>
</evidence>
<dbReference type="GO" id="GO:0016491">
    <property type="term" value="F:oxidoreductase activity"/>
    <property type="evidence" value="ECO:0007669"/>
    <property type="project" value="UniProtKB-KW"/>
</dbReference>
<feature type="region of interest" description="Disordered" evidence="8">
    <location>
        <begin position="797"/>
        <end position="843"/>
    </location>
</feature>
<dbReference type="PANTHER" id="PTHR11709:SF488">
    <property type="entry name" value="LACCASE-RELATED"/>
    <property type="match status" value="1"/>
</dbReference>
<dbReference type="SUPFAM" id="SSF49503">
    <property type="entry name" value="Cupredoxins"/>
    <property type="match status" value="3"/>
</dbReference>
<dbReference type="Pfam" id="PF07731">
    <property type="entry name" value="Cu-oxidase_2"/>
    <property type="match status" value="1"/>
</dbReference>
<dbReference type="EMBL" id="PXXK01000028">
    <property type="protein sequence ID" value="RFN54389.1"/>
    <property type="molecule type" value="Genomic_DNA"/>
</dbReference>
<sequence length="864" mass="95509">MPRIVQSLVLSLFVLSNVVSGLRRYNFTVTSQWSAADGHGRPVFAINGQTPGPLITAAEGEEVEVFLNNQLATETTMHWHGIYQVDRPWNDGVPGVTQFSIQPRDNYTYRFTVQQQYGSYFYHGHFGPAFADGQRGPIWIEPAAWRPRPFKAISSSPADVQAMQRAEANPRHIVISDWNAEPMDILLIMYRDTGIVPWCSNSIVLNGKGRTYCHSKEVIEQVGGPGRNSLGCKMQAKQELYANPQICEPTNGDIEVVEAKEGEEWIWINFIHSGAHHELQISVDEHEFYVIAADGEFVHPQKVHAANCNLGERISILVHLNQEPGDYAIRLTSLRTEQVIQGLGILRYHNHDKASTVPDSKPWVHLNGSLISPTHKAMDEMKLAPYPSRPPPPVSDQTVKLFINMTGPSSWSLGLGSHQAFRQQLPPLLWEDDSRGSTTLGSQNTLLNGSVVDIVFENGANVTTQHPFHKHNHKAWIIGTGHGGFPWASVQEAINAGEGENFNLKNPPIRDGCRLGNATGDWTVIRYEITFPAASMLHCHMIHHFGAGQQIVLLEGVEAMAEIPGHVKEKVHADFVPNLRYGHIYEHNPAEDQKANAGGKIFGAEGTTIRAVHRPGHSQDSVCFIPEEETAMFTGEHMRTTNRMKVQYCQVGYSVHGEVISDLESKIEAELNTKGRREERRLHAMETRLSVREKGLEPFVEEVLKKLSQDGKRAEPDLTFWDIVWKERLAQQLAVLVPLMLRATSIEYAKVFEDCQFPTMLLKAFLSVAVIATTAYAGPCQPRSSIASSETSVTLSDALSSATPGSSTGVDSTTATTDTKTESTGPPTTTDGSTIMVETSTGTTDGSVVMETSYLTQTSSVTEI</sequence>
<evidence type="ECO:0000259" key="11">
    <source>
        <dbReference type="Pfam" id="PF07731"/>
    </source>
</evidence>
<dbReference type="InterPro" id="IPR008972">
    <property type="entry name" value="Cupredoxin"/>
</dbReference>
<dbReference type="CDD" id="cd13850">
    <property type="entry name" value="CuRO_1_Abr2_like"/>
    <property type="match status" value="1"/>
</dbReference>
<dbReference type="InterPro" id="IPR011707">
    <property type="entry name" value="Cu-oxidase-like_N"/>
</dbReference>
<evidence type="ECO:0000256" key="2">
    <source>
        <dbReference type="ARBA" id="ARBA00022723"/>
    </source>
</evidence>
<evidence type="ECO:0000256" key="6">
    <source>
        <dbReference type="ARBA" id="ARBA00023008"/>
    </source>
</evidence>
<dbReference type="Proteomes" id="UP000265631">
    <property type="component" value="Unassembled WGS sequence"/>
</dbReference>
<dbReference type="PANTHER" id="PTHR11709">
    <property type="entry name" value="MULTI-COPPER OXIDASE"/>
    <property type="match status" value="1"/>
</dbReference>
<dbReference type="AlphaFoldDB" id="A0A395N472"/>
<gene>
    <name evidence="13" type="ORF">FIE12Z_1516</name>
</gene>
<comment type="caution">
    <text evidence="13">The sequence shown here is derived from an EMBL/GenBank/DDBJ whole genome shotgun (WGS) entry which is preliminary data.</text>
</comment>
<feature type="compositionally biased region" description="Low complexity" evidence="8">
    <location>
        <begin position="805"/>
        <end position="834"/>
    </location>
</feature>
<dbReference type="InterPro" id="IPR045087">
    <property type="entry name" value="Cu-oxidase_fam"/>
</dbReference>
<evidence type="ECO:0000259" key="12">
    <source>
        <dbReference type="Pfam" id="PF07732"/>
    </source>
</evidence>
<organism evidence="13 14">
    <name type="scientific">Fusarium flagelliforme</name>
    <dbReference type="NCBI Taxonomy" id="2675880"/>
    <lineage>
        <taxon>Eukaryota</taxon>
        <taxon>Fungi</taxon>
        <taxon>Dikarya</taxon>
        <taxon>Ascomycota</taxon>
        <taxon>Pezizomycotina</taxon>
        <taxon>Sordariomycetes</taxon>
        <taxon>Hypocreomycetidae</taxon>
        <taxon>Hypocreales</taxon>
        <taxon>Nectriaceae</taxon>
        <taxon>Fusarium</taxon>
        <taxon>Fusarium incarnatum-equiseti species complex</taxon>
    </lineage>
</organism>
<evidence type="ECO:0000256" key="5">
    <source>
        <dbReference type="ARBA" id="ARBA00023002"/>
    </source>
</evidence>
<evidence type="ECO:0000256" key="3">
    <source>
        <dbReference type="ARBA" id="ARBA00022729"/>
    </source>
</evidence>
<dbReference type="CDD" id="cd13898">
    <property type="entry name" value="CuRO_3_Abr2_like"/>
    <property type="match status" value="1"/>
</dbReference>
<dbReference type="SUPFAM" id="SSF56281">
    <property type="entry name" value="Metallo-hydrolase/oxidoreductase"/>
    <property type="match status" value="1"/>
</dbReference>
<dbReference type="GO" id="GO:0005507">
    <property type="term" value="F:copper ion binding"/>
    <property type="evidence" value="ECO:0007669"/>
    <property type="project" value="InterPro"/>
</dbReference>
<feature type="domain" description="Plastocyanin-like" evidence="11">
    <location>
        <begin position="444"/>
        <end position="555"/>
    </location>
</feature>
<feature type="chain" id="PRO_5017179074" evidence="9">
    <location>
        <begin position="22"/>
        <end position="864"/>
    </location>
</feature>
<dbReference type="Pfam" id="PF00394">
    <property type="entry name" value="Cu-oxidase"/>
    <property type="match status" value="1"/>
</dbReference>
<dbReference type="Gene3D" id="2.60.40.420">
    <property type="entry name" value="Cupredoxins - blue copper proteins"/>
    <property type="match status" value="3"/>
</dbReference>
<keyword evidence="2" id="KW-0479">Metal-binding</keyword>
<evidence type="ECO:0000256" key="4">
    <source>
        <dbReference type="ARBA" id="ARBA00022737"/>
    </source>
</evidence>
<evidence type="ECO:0000313" key="13">
    <source>
        <dbReference type="EMBL" id="RFN54389.1"/>
    </source>
</evidence>
<dbReference type="InterPro" id="IPR036866">
    <property type="entry name" value="RibonucZ/Hydroxyglut_hydro"/>
</dbReference>
<name>A0A395N472_9HYPO</name>
<feature type="domain" description="Plastocyanin-like" evidence="12">
    <location>
        <begin position="31"/>
        <end position="143"/>
    </location>
</feature>
<keyword evidence="4" id="KW-0677">Repeat</keyword>
<dbReference type="STRING" id="2594813.A0A395N472"/>
<evidence type="ECO:0000256" key="7">
    <source>
        <dbReference type="ARBA" id="ARBA00023180"/>
    </source>
</evidence>
<accession>A0A395N472</accession>
<reference evidence="13 14" key="1">
    <citation type="journal article" date="2018" name="PLoS Pathog.">
        <title>Evolution of structural diversity of trichothecenes, a family of toxins produced by plant pathogenic and entomopathogenic fungi.</title>
        <authorList>
            <person name="Proctor R.H."/>
            <person name="McCormick S.P."/>
            <person name="Kim H.S."/>
            <person name="Cardoza R.E."/>
            <person name="Stanley A.M."/>
            <person name="Lindo L."/>
            <person name="Kelly A."/>
            <person name="Brown D.W."/>
            <person name="Lee T."/>
            <person name="Vaughan M.M."/>
            <person name="Alexander N.J."/>
            <person name="Busman M."/>
            <person name="Gutierrez S."/>
        </authorList>
    </citation>
    <scope>NUCLEOTIDE SEQUENCE [LARGE SCALE GENOMIC DNA]</scope>
    <source>
        <strain evidence="13 14">NRRL 13405</strain>
    </source>
</reference>
<evidence type="ECO:0000259" key="10">
    <source>
        <dbReference type="Pfam" id="PF00394"/>
    </source>
</evidence>
<feature type="domain" description="Plastocyanin-like" evidence="10">
    <location>
        <begin position="173"/>
        <end position="350"/>
    </location>
</feature>
<comment type="similarity">
    <text evidence="1">Belongs to the multicopper oxidase family.</text>
</comment>
<dbReference type="CDD" id="cd13876">
    <property type="entry name" value="CuRO_2_Abr2_like"/>
    <property type="match status" value="1"/>
</dbReference>
<evidence type="ECO:0000256" key="9">
    <source>
        <dbReference type="SAM" id="SignalP"/>
    </source>
</evidence>
<proteinExistence type="inferred from homology"/>
<dbReference type="Pfam" id="PF07732">
    <property type="entry name" value="Cu-oxidase_3"/>
    <property type="match status" value="1"/>
</dbReference>
<dbReference type="InterPro" id="IPR011706">
    <property type="entry name" value="Cu-oxidase_C"/>
</dbReference>
<keyword evidence="6" id="KW-0186">Copper</keyword>
<feature type="signal peptide" evidence="9">
    <location>
        <begin position="1"/>
        <end position="21"/>
    </location>
</feature>